<organism evidence="5">
    <name type="scientific">freshwater metagenome</name>
    <dbReference type="NCBI Taxonomy" id="449393"/>
    <lineage>
        <taxon>unclassified sequences</taxon>
        <taxon>metagenomes</taxon>
        <taxon>ecological metagenomes</taxon>
    </lineage>
</organism>
<dbReference type="InterPro" id="IPR046335">
    <property type="entry name" value="LacI/GalR-like_sensor"/>
</dbReference>
<dbReference type="PROSITE" id="PS50932">
    <property type="entry name" value="HTH_LACI_2"/>
    <property type="match status" value="1"/>
</dbReference>
<accession>A0A6J5Z979</accession>
<evidence type="ECO:0000256" key="1">
    <source>
        <dbReference type="ARBA" id="ARBA00023015"/>
    </source>
</evidence>
<dbReference type="SMART" id="SM00354">
    <property type="entry name" value="HTH_LACI"/>
    <property type="match status" value="1"/>
</dbReference>
<dbReference type="GO" id="GO:0003700">
    <property type="term" value="F:DNA-binding transcription factor activity"/>
    <property type="evidence" value="ECO:0007669"/>
    <property type="project" value="TreeGrafter"/>
</dbReference>
<evidence type="ECO:0000256" key="2">
    <source>
        <dbReference type="ARBA" id="ARBA00023125"/>
    </source>
</evidence>
<name>A0A6J5Z979_9ZZZZ</name>
<dbReference type="AlphaFoldDB" id="A0A6J5Z979"/>
<dbReference type="PANTHER" id="PTHR30146">
    <property type="entry name" value="LACI-RELATED TRANSCRIPTIONAL REPRESSOR"/>
    <property type="match status" value="1"/>
</dbReference>
<evidence type="ECO:0000256" key="3">
    <source>
        <dbReference type="ARBA" id="ARBA00023163"/>
    </source>
</evidence>
<keyword evidence="2" id="KW-0238">DNA-binding</keyword>
<feature type="domain" description="HTH lacI-type" evidence="4">
    <location>
        <begin position="11"/>
        <end position="65"/>
    </location>
</feature>
<protein>
    <submittedName>
        <fullName evidence="5">Unannotated protein</fullName>
    </submittedName>
</protein>
<dbReference type="Gene3D" id="1.10.260.40">
    <property type="entry name" value="lambda repressor-like DNA-binding domains"/>
    <property type="match status" value="1"/>
</dbReference>
<evidence type="ECO:0000259" key="4">
    <source>
        <dbReference type="PROSITE" id="PS50932"/>
    </source>
</evidence>
<dbReference type="InterPro" id="IPR000843">
    <property type="entry name" value="HTH_LacI"/>
</dbReference>
<dbReference type="Pfam" id="PF13377">
    <property type="entry name" value="Peripla_BP_3"/>
    <property type="match status" value="1"/>
</dbReference>
<dbReference type="GO" id="GO:0000976">
    <property type="term" value="F:transcription cis-regulatory region binding"/>
    <property type="evidence" value="ECO:0007669"/>
    <property type="project" value="TreeGrafter"/>
</dbReference>
<dbReference type="Pfam" id="PF00356">
    <property type="entry name" value="LacI"/>
    <property type="match status" value="1"/>
</dbReference>
<dbReference type="EMBL" id="CAESAO010000016">
    <property type="protein sequence ID" value="CAB4337998.1"/>
    <property type="molecule type" value="Genomic_DNA"/>
</dbReference>
<dbReference type="InterPro" id="IPR028082">
    <property type="entry name" value="Peripla_BP_I"/>
</dbReference>
<sequence length="343" mass="35660">MASSDPPARRPRITEVAAAAGVSITTVSHALNGKGRISEATRTHVHQVARKLGYRPSANARSLGSGRHGLLALKVSLPGSSAAAFVEFDYFTRLLNAATSTALQNGFALVTLPSGQTEQQEPPDFSADGMIAVDPERGDEALATARKRGLPIVTAGRDRDDGTSPWIDSDHRHGTITALDHLAARGARRIALIGLERVNSFAIDAAAAYEEWCASHSVEPIESQVVTDYSQAAGRAAALELLSAPNPPDAIYALLDGLGLGALSAARELGLRVPDDLLLAACTDSTAAAASDPGLTSLSLAPEEIGTGAVEMLLKMLDGSSATVPNRYVATELVVRRSSSPAA</sequence>
<reference evidence="5" key="1">
    <citation type="submission" date="2020-05" db="EMBL/GenBank/DDBJ databases">
        <authorList>
            <person name="Chiriac C."/>
            <person name="Salcher M."/>
            <person name="Ghai R."/>
            <person name="Kavagutti S V."/>
        </authorList>
    </citation>
    <scope>NUCLEOTIDE SEQUENCE</scope>
</reference>
<dbReference type="SUPFAM" id="SSF47413">
    <property type="entry name" value="lambda repressor-like DNA-binding domains"/>
    <property type="match status" value="1"/>
</dbReference>
<keyword evidence="3" id="KW-0804">Transcription</keyword>
<dbReference type="PROSITE" id="PS00356">
    <property type="entry name" value="HTH_LACI_1"/>
    <property type="match status" value="1"/>
</dbReference>
<evidence type="ECO:0000313" key="5">
    <source>
        <dbReference type="EMBL" id="CAB4337998.1"/>
    </source>
</evidence>
<keyword evidence="1" id="KW-0805">Transcription regulation</keyword>
<gene>
    <name evidence="5" type="ORF">UFOPK3522_00338</name>
    <name evidence="6" type="ORF">UFOPK4175_00420</name>
</gene>
<evidence type="ECO:0000313" key="6">
    <source>
        <dbReference type="EMBL" id="CAB5031953.1"/>
    </source>
</evidence>
<dbReference type="CDD" id="cd06267">
    <property type="entry name" value="PBP1_LacI_sugar_binding-like"/>
    <property type="match status" value="1"/>
</dbReference>
<dbReference type="CDD" id="cd01392">
    <property type="entry name" value="HTH_LacI"/>
    <property type="match status" value="1"/>
</dbReference>
<dbReference type="InterPro" id="IPR010982">
    <property type="entry name" value="Lambda_DNA-bd_dom_sf"/>
</dbReference>
<dbReference type="EMBL" id="CAFBPX010000053">
    <property type="protein sequence ID" value="CAB5031953.1"/>
    <property type="molecule type" value="Genomic_DNA"/>
</dbReference>
<dbReference type="SUPFAM" id="SSF53822">
    <property type="entry name" value="Periplasmic binding protein-like I"/>
    <property type="match status" value="1"/>
</dbReference>
<dbReference type="Gene3D" id="3.40.50.2300">
    <property type="match status" value="2"/>
</dbReference>
<dbReference type="PANTHER" id="PTHR30146:SF153">
    <property type="entry name" value="LACTOSE OPERON REPRESSOR"/>
    <property type="match status" value="1"/>
</dbReference>
<proteinExistence type="predicted"/>